<dbReference type="EMBL" id="FOLQ01000002">
    <property type="protein sequence ID" value="SFC78448.1"/>
    <property type="molecule type" value="Genomic_DNA"/>
</dbReference>
<dbReference type="STRING" id="662367.SAMN05216167_102402"/>
<dbReference type="PANTHER" id="PTHR42770">
    <property type="entry name" value="AMINO ACID TRANSPORTER-RELATED"/>
    <property type="match status" value="1"/>
</dbReference>
<dbReference type="GO" id="GO:0022857">
    <property type="term" value="F:transmembrane transporter activity"/>
    <property type="evidence" value="ECO:0007669"/>
    <property type="project" value="InterPro"/>
</dbReference>
<accession>A0A1I1M5J1</accession>
<feature type="transmembrane region" description="Helical" evidence="6">
    <location>
        <begin position="404"/>
        <end position="425"/>
    </location>
</feature>
<dbReference type="InterPro" id="IPR050367">
    <property type="entry name" value="APC_superfamily"/>
</dbReference>
<dbReference type="Pfam" id="PF13520">
    <property type="entry name" value="AA_permease_2"/>
    <property type="match status" value="1"/>
</dbReference>
<keyword evidence="2" id="KW-1003">Cell membrane</keyword>
<feature type="transmembrane region" description="Helical" evidence="6">
    <location>
        <begin position="39"/>
        <end position="64"/>
    </location>
</feature>
<proteinExistence type="predicted"/>
<dbReference type="PANTHER" id="PTHR42770:SF7">
    <property type="entry name" value="MEMBRANE PROTEIN"/>
    <property type="match status" value="1"/>
</dbReference>
<feature type="transmembrane region" description="Helical" evidence="6">
    <location>
        <begin position="346"/>
        <end position="368"/>
    </location>
</feature>
<name>A0A1I1M5J1_9BACT</name>
<dbReference type="OrthoDB" id="9810109at2"/>
<dbReference type="Proteomes" id="UP000198598">
    <property type="component" value="Unassembled WGS sequence"/>
</dbReference>
<evidence type="ECO:0000256" key="2">
    <source>
        <dbReference type="ARBA" id="ARBA00022475"/>
    </source>
</evidence>
<evidence type="ECO:0000256" key="6">
    <source>
        <dbReference type="SAM" id="Phobius"/>
    </source>
</evidence>
<dbReference type="NCBIfam" id="TIGR00908">
    <property type="entry name" value="2A0305"/>
    <property type="match status" value="1"/>
</dbReference>
<evidence type="ECO:0000256" key="3">
    <source>
        <dbReference type="ARBA" id="ARBA00022692"/>
    </source>
</evidence>
<keyword evidence="5 6" id="KW-0472">Membrane</keyword>
<feature type="transmembrane region" description="Helical" evidence="6">
    <location>
        <begin position="184"/>
        <end position="203"/>
    </location>
</feature>
<feature type="transmembrane region" description="Helical" evidence="6">
    <location>
        <begin position="224"/>
        <end position="245"/>
    </location>
</feature>
<protein>
    <submittedName>
        <fullName evidence="7">Ethanolamine:proton symporter, EAT family</fullName>
    </submittedName>
</protein>
<feature type="transmembrane region" description="Helical" evidence="6">
    <location>
        <begin position="15"/>
        <end position="33"/>
    </location>
</feature>
<feature type="transmembrane region" description="Helical" evidence="6">
    <location>
        <begin position="117"/>
        <end position="141"/>
    </location>
</feature>
<dbReference type="InterPro" id="IPR002293">
    <property type="entry name" value="AA/rel_permease1"/>
</dbReference>
<evidence type="ECO:0000313" key="8">
    <source>
        <dbReference type="Proteomes" id="UP000198598"/>
    </source>
</evidence>
<dbReference type="InterPro" id="IPR004757">
    <property type="entry name" value="EtNH_permease"/>
</dbReference>
<dbReference type="AlphaFoldDB" id="A0A1I1M5J1"/>
<evidence type="ECO:0000256" key="1">
    <source>
        <dbReference type="ARBA" id="ARBA00004651"/>
    </source>
</evidence>
<comment type="subcellular location">
    <subcellularLocation>
        <location evidence="1">Cell membrane</location>
        <topology evidence="1">Multi-pass membrane protein</topology>
    </subcellularLocation>
</comment>
<organism evidence="7 8">
    <name type="scientific">Spirosoma endophyticum</name>
    <dbReference type="NCBI Taxonomy" id="662367"/>
    <lineage>
        <taxon>Bacteria</taxon>
        <taxon>Pseudomonadati</taxon>
        <taxon>Bacteroidota</taxon>
        <taxon>Cytophagia</taxon>
        <taxon>Cytophagales</taxon>
        <taxon>Cytophagaceae</taxon>
        <taxon>Spirosoma</taxon>
    </lineage>
</organism>
<feature type="transmembrane region" description="Helical" evidence="6">
    <location>
        <begin position="321"/>
        <end position="340"/>
    </location>
</feature>
<keyword evidence="8" id="KW-1185">Reference proteome</keyword>
<keyword evidence="3 6" id="KW-0812">Transmembrane</keyword>
<evidence type="ECO:0000313" key="7">
    <source>
        <dbReference type="EMBL" id="SFC78448.1"/>
    </source>
</evidence>
<sequence length="445" mass="48550">MTEQPQALKKALKPIHLWAIGVGLVISGEYFGWNYGWGVAGTVGLLIATLIITLLYFTFIFSFTELTTAIPNAGGPFAYALQAFGPLGALVAGYATLIEFLFATPAIGLALGSYVHFLYPGIPVVWCSVGSFFVFTIINLLGIKEAAWFSLIMTIIAIGELLLFIGVVYPYTKLDTFMHNPMPFGWPGVFAALPFAIWLFVCLEGIAMVAEEVKEGKNSIAKGYISAVLTLAFLALTVMISVGGITEWEKLDHLDYPMPEAIAIVLGRQNPLTKFFASVGLFGLVASFHGIIISYSRQIFALARSGYLPHGLSQVSKTRQVPYWALVAGAIFGILALTLLDTSKLVVLSTIGAVVVYIISMLALFQLRQTQPALPRPFKAPFYPVVPAIALVLALVALGAMLYFYSWLSLLFFGGLIVIIVAFYASGRYRKIKEEWDLPHPRPLP</sequence>
<dbReference type="PIRSF" id="PIRSF006060">
    <property type="entry name" value="AA_transporter"/>
    <property type="match status" value="1"/>
</dbReference>
<gene>
    <name evidence="7" type="ORF">SAMN05216167_102402</name>
</gene>
<dbReference type="GO" id="GO:0005886">
    <property type="term" value="C:plasma membrane"/>
    <property type="evidence" value="ECO:0007669"/>
    <property type="project" value="UniProtKB-SubCell"/>
</dbReference>
<dbReference type="RefSeq" id="WP_093824364.1">
    <property type="nucleotide sequence ID" value="NZ_FOLQ01000002.1"/>
</dbReference>
<keyword evidence="4 6" id="KW-1133">Transmembrane helix</keyword>
<feature type="transmembrane region" description="Helical" evidence="6">
    <location>
        <begin position="380"/>
        <end position="398"/>
    </location>
</feature>
<evidence type="ECO:0000256" key="5">
    <source>
        <dbReference type="ARBA" id="ARBA00023136"/>
    </source>
</evidence>
<dbReference type="Gene3D" id="1.20.1740.10">
    <property type="entry name" value="Amino acid/polyamine transporter I"/>
    <property type="match status" value="1"/>
</dbReference>
<feature type="transmembrane region" description="Helical" evidence="6">
    <location>
        <begin position="76"/>
        <end position="97"/>
    </location>
</feature>
<evidence type="ECO:0000256" key="4">
    <source>
        <dbReference type="ARBA" id="ARBA00022989"/>
    </source>
</evidence>
<reference evidence="7 8" key="1">
    <citation type="submission" date="2016-10" db="EMBL/GenBank/DDBJ databases">
        <authorList>
            <person name="de Groot N.N."/>
        </authorList>
    </citation>
    <scope>NUCLEOTIDE SEQUENCE [LARGE SCALE GENOMIC DNA]</scope>
    <source>
        <strain evidence="7 8">DSM 26130</strain>
    </source>
</reference>
<feature type="transmembrane region" description="Helical" evidence="6">
    <location>
        <begin position="275"/>
        <end position="295"/>
    </location>
</feature>
<feature type="transmembrane region" description="Helical" evidence="6">
    <location>
        <begin position="148"/>
        <end position="172"/>
    </location>
</feature>